<evidence type="ECO:0000256" key="3">
    <source>
        <dbReference type="ARBA" id="ARBA00012480"/>
    </source>
</evidence>
<comment type="catalytic activity">
    <reaction evidence="24">
        <text>a fatty acyl-CoA + H2O = a fatty acid + CoA + H(+)</text>
        <dbReference type="Rhea" id="RHEA:16781"/>
        <dbReference type="ChEBI" id="CHEBI:15377"/>
        <dbReference type="ChEBI" id="CHEBI:15378"/>
        <dbReference type="ChEBI" id="CHEBI:28868"/>
        <dbReference type="ChEBI" id="CHEBI:57287"/>
        <dbReference type="ChEBI" id="CHEBI:77636"/>
    </reaction>
    <physiologicalReaction direction="left-to-right" evidence="24">
        <dbReference type="Rhea" id="RHEA:16782"/>
    </physiologicalReaction>
</comment>
<evidence type="ECO:0000256" key="29">
    <source>
        <dbReference type="ARBA" id="ARBA00078270"/>
    </source>
</evidence>
<dbReference type="SUPFAM" id="SSF52266">
    <property type="entry name" value="SGNH hydrolase"/>
    <property type="match status" value="1"/>
</dbReference>
<dbReference type="PATRIC" id="fig|1401659.3.peg.2913"/>
<dbReference type="InterPro" id="IPR008265">
    <property type="entry name" value="Lipase_GDSL_AS"/>
</dbReference>
<dbReference type="EC" id="3.1.2.2" evidence="10"/>
<organism evidence="38 39">
    <name type="scientific">Cronobacter malonaticus</name>
    <dbReference type="NCBI Taxonomy" id="413503"/>
    <lineage>
        <taxon>Bacteria</taxon>
        <taxon>Pseudomonadati</taxon>
        <taxon>Pseudomonadota</taxon>
        <taxon>Gammaproteobacteria</taxon>
        <taxon>Enterobacterales</taxon>
        <taxon>Enterobacteriaceae</taxon>
        <taxon>Cronobacter</taxon>
    </lineage>
</organism>
<evidence type="ECO:0000256" key="33">
    <source>
        <dbReference type="ARBA" id="ARBA00080218"/>
    </source>
</evidence>
<name>V5U1Q9_9ENTR</name>
<evidence type="ECO:0000256" key="23">
    <source>
        <dbReference type="ARBA" id="ARBA00052958"/>
    </source>
</evidence>
<comment type="catalytic activity">
    <reaction evidence="22">
        <text>a hexanoate ester + H2O = an aliphatic alcohol + hexanoate + H(+)</text>
        <dbReference type="Rhea" id="RHEA:47352"/>
        <dbReference type="ChEBI" id="CHEBI:2571"/>
        <dbReference type="ChEBI" id="CHEBI:15377"/>
        <dbReference type="ChEBI" id="CHEBI:15378"/>
        <dbReference type="ChEBI" id="CHEBI:17120"/>
        <dbReference type="ChEBI" id="CHEBI:87656"/>
    </reaction>
</comment>
<comment type="subunit">
    <text evidence="25">Monomer or homotetramer.</text>
</comment>
<dbReference type="KEGG" id="csi:P262_04135"/>
<evidence type="ECO:0000256" key="19">
    <source>
        <dbReference type="ARBA" id="ARBA00051478"/>
    </source>
</evidence>
<dbReference type="InterPro" id="IPR036514">
    <property type="entry name" value="SGNH_hydro_sf"/>
</dbReference>
<comment type="catalytic activity">
    <reaction evidence="18">
        <text>a butanoate ester + H2O = an aliphatic alcohol + butanoate + H(+)</text>
        <dbReference type="Rhea" id="RHEA:47348"/>
        <dbReference type="ChEBI" id="CHEBI:2571"/>
        <dbReference type="ChEBI" id="CHEBI:15377"/>
        <dbReference type="ChEBI" id="CHEBI:15378"/>
        <dbReference type="ChEBI" id="CHEBI:17968"/>
        <dbReference type="ChEBI" id="CHEBI:50477"/>
    </reaction>
</comment>
<dbReference type="PANTHER" id="PTHR30383:SF24">
    <property type="entry name" value="THIOESTERASE 1_PROTEASE 1_LYSOPHOSPHOLIPASE L1"/>
    <property type="match status" value="1"/>
</dbReference>
<dbReference type="Proteomes" id="UP000018545">
    <property type="component" value="Chromosome"/>
</dbReference>
<dbReference type="FunFam" id="3.40.50.1110:FF:000001">
    <property type="entry name" value="Multifunctional acyl-CoA thioesterase I"/>
    <property type="match status" value="1"/>
</dbReference>
<sequence length="235" mass="26539">MARFDNQFNSGKDGQGVFPLTDGFIKMMNFKNVFRWHFPFLLLALLSFRAAAADTLLVLGDSLSAGYRMAADAAWPALLNDKWQQRDVRVVNASISGDTAQQGLSRLPALLKQHQPRWVLIELGGNDGLRGFPPDTLSATLRKIIEQVKTAGAEPLLMQIKLPANYGRRYNQVFEAIYPELAHSFSIPLLPFFMEEVYLKPQWMQDDGIHPNRDAQPFIADWMAQRLAPLVKHDS</sequence>
<evidence type="ECO:0000256" key="22">
    <source>
        <dbReference type="ARBA" id="ARBA00052918"/>
    </source>
</evidence>
<comment type="catalytic activity">
    <reaction evidence="13">
        <text>dodecanoyl-CoA + H2O = dodecanoate + CoA + H(+)</text>
        <dbReference type="Rhea" id="RHEA:30135"/>
        <dbReference type="ChEBI" id="CHEBI:15377"/>
        <dbReference type="ChEBI" id="CHEBI:15378"/>
        <dbReference type="ChEBI" id="CHEBI:18262"/>
        <dbReference type="ChEBI" id="CHEBI:57287"/>
        <dbReference type="ChEBI" id="CHEBI:57375"/>
    </reaction>
    <physiologicalReaction direction="left-to-right" evidence="13">
        <dbReference type="Rhea" id="RHEA:30136"/>
    </physiologicalReaction>
</comment>
<dbReference type="HOGENOM" id="CLU_051180_3_0_6"/>
<keyword evidence="7" id="KW-0378">Hydrolase</keyword>
<dbReference type="EC" id="3.1.2.14" evidence="3"/>
<dbReference type="GO" id="GO:0016297">
    <property type="term" value="F:fatty acyl-[ACP] hydrolase activity"/>
    <property type="evidence" value="ECO:0007669"/>
    <property type="project" value="UniProtKB-EC"/>
</dbReference>
<dbReference type="GO" id="GO:0004622">
    <property type="term" value="F:phosphatidylcholine lysophospholipase activity"/>
    <property type="evidence" value="ECO:0007669"/>
    <property type="project" value="UniProtKB-EC"/>
</dbReference>
<dbReference type="InterPro" id="IPR051532">
    <property type="entry name" value="Ester_Hydrolysis_Enzymes"/>
</dbReference>
<gene>
    <name evidence="38" type="ORF">P262_04135</name>
</gene>
<evidence type="ECO:0000256" key="27">
    <source>
        <dbReference type="ARBA" id="ARBA00076150"/>
    </source>
</evidence>
<dbReference type="GO" id="GO:0008233">
    <property type="term" value="F:peptidase activity"/>
    <property type="evidence" value="ECO:0007669"/>
    <property type="project" value="UniProtKB-KW"/>
</dbReference>
<evidence type="ECO:0000256" key="20">
    <source>
        <dbReference type="ARBA" id="ARBA00052268"/>
    </source>
</evidence>
<dbReference type="GO" id="GO:0006629">
    <property type="term" value="P:lipid metabolic process"/>
    <property type="evidence" value="ECO:0007669"/>
    <property type="project" value="InterPro"/>
</dbReference>
<keyword evidence="38" id="KW-0645">Protease</keyword>
<evidence type="ECO:0000256" key="18">
    <source>
        <dbReference type="ARBA" id="ARBA00050473"/>
    </source>
</evidence>
<dbReference type="EC" id="3.1.1.2" evidence="5"/>
<comment type="catalytic activity">
    <reaction evidence="16">
        <text>hexanoyl-CoA + H2O = hexanoate + CoA + H(+)</text>
        <dbReference type="Rhea" id="RHEA:40115"/>
        <dbReference type="ChEBI" id="CHEBI:15377"/>
        <dbReference type="ChEBI" id="CHEBI:15378"/>
        <dbReference type="ChEBI" id="CHEBI:17120"/>
        <dbReference type="ChEBI" id="CHEBI:57287"/>
        <dbReference type="ChEBI" id="CHEBI:62620"/>
    </reaction>
    <physiologicalReaction direction="left-to-right" evidence="16">
        <dbReference type="Rhea" id="RHEA:40116"/>
    </physiologicalReaction>
</comment>
<dbReference type="Gene3D" id="3.40.50.1110">
    <property type="entry name" value="SGNH hydrolase"/>
    <property type="match status" value="1"/>
</dbReference>
<dbReference type="GO" id="GO:0004064">
    <property type="term" value="F:arylesterase activity"/>
    <property type="evidence" value="ECO:0007669"/>
    <property type="project" value="UniProtKB-EC"/>
</dbReference>
<evidence type="ECO:0000256" key="7">
    <source>
        <dbReference type="ARBA" id="ARBA00022801"/>
    </source>
</evidence>
<evidence type="ECO:0000256" key="11">
    <source>
        <dbReference type="ARBA" id="ARBA00047734"/>
    </source>
</evidence>
<evidence type="ECO:0000256" key="24">
    <source>
        <dbReference type="ARBA" id="ARBA00052976"/>
    </source>
</evidence>
<reference evidence="38 39" key="1">
    <citation type="journal article" date="2014" name="Genome Announc.">
        <title>Complete Genome Sequence of Cronobacter sakazakii Strain CMCC 45402.</title>
        <authorList>
            <person name="Zhao Z."/>
            <person name="Wang L."/>
            <person name="Wang B."/>
            <person name="Liang H."/>
            <person name="Ye Q."/>
            <person name="Zeng M."/>
        </authorList>
    </citation>
    <scope>NUCLEOTIDE SEQUENCE [LARGE SCALE GENOMIC DNA]</scope>
    <source>
        <strain evidence="39">45402</strain>
    </source>
</reference>
<evidence type="ECO:0000256" key="21">
    <source>
        <dbReference type="ARBA" id="ARBA00052435"/>
    </source>
</evidence>
<comment type="catalytic activity">
    <reaction evidence="11">
        <text>hexadecanoyl-CoA + H2O = hexadecanoate + CoA + H(+)</text>
        <dbReference type="Rhea" id="RHEA:16645"/>
        <dbReference type="ChEBI" id="CHEBI:7896"/>
        <dbReference type="ChEBI" id="CHEBI:15377"/>
        <dbReference type="ChEBI" id="CHEBI:15378"/>
        <dbReference type="ChEBI" id="CHEBI:57287"/>
        <dbReference type="ChEBI" id="CHEBI:57379"/>
        <dbReference type="EC" id="3.1.2.2"/>
    </reaction>
    <physiologicalReaction direction="left-to-right" evidence="11">
        <dbReference type="Rhea" id="RHEA:16646"/>
    </physiologicalReaction>
</comment>
<evidence type="ECO:0000313" key="39">
    <source>
        <dbReference type="Proteomes" id="UP000018545"/>
    </source>
</evidence>
<proteinExistence type="inferred from homology"/>
<evidence type="ECO:0000256" key="8">
    <source>
        <dbReference type="ARBA" id="ARBA00035852"/>
    </source>
</evidence>
<evidence type="ECO:0000256" key="17">
    <source>
        <dbReference type="ARBA" id="ARBA00050352"/>
    </source>
</evidence>
<evidence type="ECO:0000256" key="31">
    <source>
        <dbReference type="ARBA" id="ARBA00079125"/>
    </source>
</evidence>
<dbReference type="PANTHER" id="PTHR30383">
    <property type="entry name" value="THIOESTERASE 1/PROTEASE 1/LYSOPHOSPHOLIPASE L1"/>
    <property type="match status" value="1"/>
</dbReference>
<dbReference type="GO" id="GO:0006508">
    <property type="term" value="P:proteolysis"/>
    <property type="evidence" value="ECO:0007669"/>
    <property type="project" value="UniProtKB-KW"/>
</dbReference>
<evidence type="ECO:0000256" key="25">
    <source>
        <dbReference type="ARBA" id="ARBA00065151"/>
    </source>
</evidence>
<evidence type="ECO:0000256" key="12">
    <source>
        <dbReference type="ARBA" id="ARBA00047969"/>
    </source>
</evidence>
<comment type="catalytic activity">
    <reaction evidence="19">
        <text>octadecanoyl-CoA + H2O = octadecanoate + CoA + H(+)</text>
        <dbReference type="Rhea" id="RHEA:30139"/>
        <dbReference type="ChEBI" id="CHEBI:15377"/>
        <dbReference type="ChEBI" id="CHEBI:15378"/>
        <dbReference type="ChEBI" id="CHEBI:25629"/>
        <dbReference type="ChEBI" id="CHEBI:57287"/>
        <dbReference type="ChEBI" id="CHEBI:57394"/>
    </reaction>
    <physiologicalReaction direction="left-to-right" evidence="19">
        <dbReference type="Rhea" id="RHEA:30140"/>
    </physiologicalReaction>
</comment>
<evidence type="ECO:0000256" key="1">
    <source>
        <dbReference type="ARBA" id="ARBA00000368"/>
    </source>
</evidence>
<evidence type="ECO:0000256" key="32">
    <source>
        <dbReference type="ARBA" id="ARBA00079606"/>
    </source>
</evidence>
<evidence type="ECO:0000256" key="15">
    <source>
        <dbReference type="ARBA" id="ARBA00049531"/>
    </source>
</evidence>
<evidence type="ECO:0000256" key="10">
    <source>
        <dbReference type="ARBA" id="ARBA00038848"/>
    </source>
</evidence>
<evidence type="ECO:0000256" key="16">
    <source>
        <dbReference type="ARBA" id="ARBA00050199"/>
    </source>
</evidence>
<comment type="catalytic activity">
    <reaction evidence="21">
        <text>(9Z)-octadecenoyl-[ACP] + H2O = (9Z)-octadecenoate + holo-[ACP] + H(+)</text>
        <dbReference type="Rhea" id="RHEA:15057"/>
        <dbReference type="Rhea" id="RHEA-COMP:9685"/>
        <dbReference type="Rhea" id="RHEA-COMP:9924"/>
        <dbReference type="ChEBI" id="CHEBI:15377"/>
        <dbReference type="ChEBI" id="CHEBI:15378"/>
        <dbReference type="ChEBI" id="CHEBI:30823"/>
        <dbReference type="ChEBI" id="CHEBI:64479"/>
        <dbReference type="ChEBI" id="CHEBI:78783"/>
        <dbReference type="EC" id="3.1.2.14"/>
    </reaction>
    <physiologicalReaction direction="left-to-right" evidence="21">
        <dbReference type="Rhea" id="RHEA:15058"/>
    </physiologicalReaction>
</comment>
<dbReference type="InterPro" id="IPR013830">
    <property type="entry name" value="SGNH_hydro"/>
</dbReference>
<evidence type="ECO:0000256" key="4">
    <source>
        <dbReference type="ARBA" id="ARBA00013274"/>
    </source>
</evidence>
<keyword evidence="36" id="KW-0812">Transmembrane</keyword>
<dbReference type="EC" id="3.1.1.5" evidence="4"/>
<evidence type="ECO:0000256" key="2">
    <source>
        <dbReference type="ARBA" id="ARBA00008668"/>
    </source>
</evidence>
<keyword evidence="36" id="KW-0472">Membrane</keyword>
<keyword evidence="6" id="KW-0732">Signal</keyword>
<evidence type="ECO:0000256" key="5">
    <source>
        <dbReference type="ARBA" id="ARBA00013277"/>
    </source>
</evidence>
<evidence type="ECO:0000256" key="13">
    <source>
        <dbReference type="ARBA" id="ARBA00048074"/>
    </source>
</evidence>
<evidence type="ECO:0000313" key="38">
    <source>
        <dbReference type="EMBL" id="AHB71308.1"/>
    </source>
</evidence>
<dbReference type="Pfam" id="PF13472">
    <property type="entry name" value="Lipase_GDSL_2"/>
    <property type="match status" value="1"/>
</dbReference>
<evidence type="ECO:0000256" key="30">
    <source>
        <dbReference type="ARBA" id="ARBA00078278"/>
    </source>
</evidence>
<comment type="catalytic activity">
    <reaction evidence="20">
        <text>an octanoate ester + H2O = an aliphatic alcohol + octanoate + H(+)</text>
        <dbReference type="Rhea" id="RHEA:47356"/>
        <dbReference type="ChEBI" id="CHEBI:2571"/>
        <dbReference type="ChEBI" id="CHEBI:15377"/>
        <dbReference type="ChEBI" id="CHEBI:15378"/>
        <dbReference type="ChEBI" id="CHEBI:25646"/>
        <dbReference type="ChEBI" id="CHEBI:87657"/>
    </reaction>
</comment>
<dbReference type="EMBL" id="CP006731">
    <property type="protein sequence ID" value="AHB71308.1"/>
    <property type="molecule type" value="Genomic_DNA"/>
</dbReference>
<comment type="similarity">
    <text evidence="2">Belongs to the 'GDSL' lipolytic enzyme family.</text>
</comment>
<comment type="catalytic activity">
    <reaction evidence="15">
        <text>a 1-acyl-sn-glycero-3-phosphocholine + H2O = sn-glycerol 3-phosphocholine + a fatty acid + H(+)</text>
        <dbReference type="Rhea" id="RHEA:15177"/>
        <dbReference type="ChEBI" id="CHEBI:15377"/>
        <dbReference type="ChEBI" id="CHEBI:15378"/>
        <dbReference type="ChEBI" id="CHEBI:16870"/>
        <dbReference type="ChEBI" id="CHEBI:28868"/>
        <dbReference type="ChEBI" id="CHEBI:58168"/>
        <dbReference type="EC" id="3.1.1.5"/>
    </reaction>
</comment>
<comment type="catalytic activity">
    <reaction evidence="12">
        <text>decanoyl-CoA + H2O = decanoate + CoA + H(+)</text>
        <dbReference type="Rhea" id="RHEA:40059"/>
        <dbReference type="ChEBI" id="CHEBI:15377"/>
        <dbReference type="ChEBI" id="CHEBI:15378"/>
        <dbReference type="ChEBI" id="CHEBI:27689"/>
        <dbReference type="ChEBI" id="CHEBI:57287"/>
        <dbReference type="ChEBI" id="CHEBI:61430"/>
    </reaction>
    <physiologicalReaction direction="left-to-right" evidence="12">
        <dbReference type="Rhea" id="RHEA:40060"/>
    </physiologicalReaction>
</comment>
<dbReference type="CDD" id="cd01822">
    <property type="entry name" value="Lysophospholipase_L1_like"/>
    <property type="match status" value="1"/>
</dbReference>
<evidence type="ECO:0000259" key="37">
    <source>
        <dbReference type="Pfam" id="PF13472"/>
    </source>
</evidence>
<evidence type="ECO:0000256" key="35">
    <source>
        <dbReference type="ARBA" id="ARBA00082145"/>
    </source>
</evidence>
<comment type="catalytic activity">
    <reaction evidence="1">
        <text>a phenyl acetate + H2O = a phenol + acetate + H(+)</text>
        <dbReference type="Rhea" id="RHEA:17309"/>
        <dbReference type="ChEBI" id="CHEBI:15377"/>
        <dbReference type="ChEBI" id="CHEBI:15378"/>
        <dbReference type="ChEBI" id="CHEBI:30089"/>
        <dbReference type="ChEBI" id="CHEBI:33853"/>
        <dbReference type="ChEBI" id="CHEBI:140310"/>
        <dbReference type="EC" id="3.1.1.2"/>
    </reaction>
</comment>
<feature type="transmembrane region" description="Helical" evidence="36">
    <location>
        <begin position="36"/>
        <end position="59"/>
    </location>
</feature>
<evidence type="ECO:0000256" key="26">
    <source>
        <dbReference type="ARBA" id="ARBA00074468"/>
    </source>
</evidence>
<dbReference type="NCBIfam" id="NF007819">
    <property type="entry name" value="PRK10528.1"/>
    <property type="match status" value="1"/>
</dbReference>
<evidence type="ECO:0000256" key="28">
    <source>
        <dbReference type="ARBA" id="ARBA00078117"/>
    </source>
</evidence>
<accession>V5U1Q9</accession>
<evidence type="ECO:0000256" key="36">
    <source>
        <dbReference type="SAM" id="Phobius"/>
    </source>
</evidence>
<feature type="domain" description="SGNH hydrolase-type esterase" evidence="37">
    <location>
        <begin position="58"/>
        <end position="214"/>
    </location>
</feature>
<comment type="catalytic activity">
    <reaction evidence="17">
        <text>(9Z)-hexadecenoyl-CoA + H2O = (9Z)-hexadecenoate + CoA + H(+)</text>
        <dbReference type="Rhea" id="RHEA:40131"/>
        <dbReference type="ChEBI" id="CHEBI:15377"/>
        <dbReference type="ChEBI" id="CHEBI:15378"/>
        <dbReference type="ChEBI" id="CHEBI:32372"/>
        <dbReference type="ChEBI" id="CHEBI:57287"/>
        <dbReference type="ChEBI" id="CHEBI:61540"/>
    </reaction>
    <physiologicalReaction direction="left-to-right" evidence="17">
        <dbReference type="Rhea" id="RHEA:40132"/>
    </physiologicalReaction>
</comment>
<comment type="catalytic activity">
    <reaction evidence="9">
        <text>(9Z)-octadecenoyl-CoA + H2O = (9Z)-octadecenoate + CoA + H(+)</text>
        <dbReference type="Rhea" id="RHEA:40139"/>
        <dbReference type="ChEBI" id="CHEBI:15377"/>
        <dbReference type="ChEBI" id="CHEBI:15378"/>
        <dbReference type="ChEBI" id="CHEBI:30823"/>
        <dbReference type="ChEBI" id="CHEBI:57287"/>
        <dbReference type="ChEBI" id="CHEBI:57387"/>
    </reaction>
    <physiologicalReaction direction="left-to-right" evidence="9">
        <dbReference type="Rhea" id="RHEA:40140"/>
    </physiologicalReaction>
</comment>
<comment type="catalytic activity">
    <reaction evidence="8">
        <text>(5Z,8Z,11Z,14Z)-eicosatetraenoyl-CoA + H2O = (5Z,8Z,11Z,14Z)-eicosatetraenoate + CoA + H(+)</text>
        <dbReference type="Rhea" id="RHEA:40151"/>
        <dbReference type="ChEBI" id="CHEBI:15377"/>
        <dbReference type="ChEBI" id="CHEBI:15378"/>
        <dbReference type="ChEBI" id="CHEBI:32395"/>
        <dbReference type="ChEBI" id="CHEBI:57287"/>
        <dbReference type="ChEBI" id="CHEBI:57368"/>
    </reaction>
    <physiologicalReaction direction="left-to-right" evidence="8">
        <dbReference type="Rhea" id="RHEA:40152"/>
    </physiologicalReaction>
</comment>
<protein>
    <recommendedName>
        <fullName evidence="26">Thioesterase 1/protease 1/lysophospholipase L1</fullName>
        <ecNumber evidence="5">3.1.1.2</ecNumber>
        <ecNumber evidence="4">3.1.1.5</ecNumber>
        <ecNumber evidence="3">3.1.2.14</ecNumber>
        <ecNumber evidence="10">3.1.2.2</ecNumber>
    </recommendedName>
    <alternativeName>
        <fullName evidence="33">Acyl-CoA thioesterase 1</fullName>
    </alternativeName>
    <alternativeName>
        <fullName evidence="34">Acyl-CoA thioesterase I</fullName>
    </alternativeName>
    <alternativeName>
        <fullName evidence="32">Arylesterase</fullName>
    </alternativeName>
    <alternativeName>
        <fullName evidence="27">Lysophospholipase L1</fullName>
    </alternativeName>
    <alternativeName>
        <fullName evidence="35">Oleoyl-[acyl-carrier-protein] hydrolase</fullName>
    </alternativeName>
    <alternativeName>
        <fullName evidence="31">Phospholipid degradation C</fullName>
    </alternativeName>
    <alternativeName>
        <fullName evidence="29">Protease 1</fullName>
    </alternativeName>
    <alternativeName>
        <fullName evidence="30">Protease I</fullName>
    </alternativeName>
    <alternativeName>
        <fullName evidence="28">Thioesterase I/protease I</fullName>
    </alternativeName>
</protein>
<evidence type="ECO:0000256" key="6">
    <source>
        <dbReference type="ARBA" id="ARBA00022729"/>
    </source>
</evidence>
<dbReference type="PROSITE" id="PS01098">
    <property type="entry name" value="LIPASE_GDSL_SER"/>
    <property type="match status" value="1"/>
</dbReference>
<evidence type="ECO:0000256" key="34">
    <source>
        <dbReference type="ARBA" id="ARBA00080229"/>
    </source>
</evidence>
<keyword evidence="36" id="KW-1133">Transmembrane helix</keyword>
<comment type="catalytic activity">
    <reaction evidence="23">
        <text>(11Z)-octadecenoyl-CoA + H2O = (11Z)-octadecenoate + CoA + H(+)</text>
        <dbReference type="Rhea" id="RHEA:65240"/>
        <dbReference type="ChEBI" id="CHEBI:15377"/>
        <dbReference type="ChEBI" id="CHEBI:15378"/>
        <dbReference type="ChEBI" id="CHEBI:30827"/>
        <dbReference type="ChEBI" id="CHEBI:57287"/>
        <dbReference type="ChEBI" id="CHEBI:75121"/>
    </reaction>
    <physiologicalReaction direction="left-to-right" evidence="23">
        <dbReference type="Rhea" id="RHEA:65241"/>
    </physiologicalReaction>
</comment>
<evidence type="ECO:0000256" key="14">
    <source>
        <dbReference type="ARBA" id="ARBA00048180"/>
    </source>
</evidence>
<dbReference type="AlphaFoldDB" id="V5U1Q9"/>
<comment type="catalytic activity">
    <reaction evidence="14">
        <text>tetradecanoyl-CoA + H2O = tetradecanoate + CoA + H(+)</text>
        <dbReference type="Rhea" id="RHEA:40119"/>
        <dbReference type="ChEBI" id="CHEBI:15377"/>
        <dbReference type="ChEBI" id="CHEBI:15378"/>
        <dbReference type="ChEBI" id="CHEBI:30807"/>
        <dbReference type="ChEBI" id="CHEBI:57287"/>
        <dbReference type="ChEBI" id="CHEBI:57385"/>
    </reaction>
    <physiologicalReaction direction="left-to-right" evidence="14">
        <dbReference type="Rhea" id="RHEA:40120"/>
    </physiologicalReaction>
</comment>
<evidence type="ECO:0000256" key="9">
    <source>
        <dbReference type="ARBA" id="ARBA00037002"/>
    </source>
</evidence>